<dbReference type="InterPro" id="IPR043998">
    <property type="entry name" value="Put_Metallopep"/>
</dbReference>
<organism evidence="2 3">
    <name type="scientific">Paraburkholderia phenoliruptrix</name>
    <dbReference type="NCBI Taxonomy" id="252970"/>
    <lineage>
        <taxon>Bacteria</taxon>
        <taxon>Pseudomonadati</taxon>
        <taxon>Pseudomonadota</taxon>
        <taxon>Betaproteobacteria</taxon>
        <taxon>Burkholderiales</taxon>
        <taxon>Burkholderiaceae</taxon>
        <taxon>Paraburkholderia</taxon>
    </lineage>
</organism>
<dbReference type="AlphaFoldDB" id="A0A6J5CQ73"/>
<dbReference type="Proteomes" id="UP000494249">
    <property type="component" value="Unassembled WGS sequence"/>
</dbReference>
<proteinExistence type="predicted"/>
<evidence type="ECO:0000313" key="2">
    <source>
        <dbReference type="EMBL" id="CAB3741140.1"/>
    </source>
</evidence>
<evidence type="ECO:0000313" key="3">
    <source>
        <dbReference type="Proteomes" id="UP000494249"/>
    </source>
</evidence>
<reference evidence="2 3" key="1">
    <citation type="submission" date="2020-04" db="EMBL/GenBank/DDBJ databases">
        <authorList>
            <person name="De Canck E."/>
        </authorList>
    </citation>
    <scope>NUCLEOTIDE SEQUENCE [LARGE SCALE GENOMIC DNA]</scope>
    <source>
        <strain evidence="2 3">LMG 22037</strain>
    </source>
</reference>
<evidence type="ECO:0000259" key="1">
    <source>
        <dbReference type="Pfam" id="PF18894"/>
    </source>
</evidence>
<accession>A0A6J5CQ73</accession>
<dbReference type="EMBL" id="CADIKB010000069">
    <property type="protein sequence ID" value="CAB3741140.1"/>
    <property type="molecule type" value="Genomic_DNA"/>
</dbReference>
<dbReference type="RefSeq" id="WP_035479818.1">
    <property type="nucleotide sequence ID" value="NZ_CADFGL010000063.1"/>
</dbReference>
<dbReference type="Pfam" id="PF18894">
    <property type="entry name" value="PhageMetallopep"/>
    <property type="match status" value="1"/>
</dbReference>
<name>A0A6J5CQ73_9BURK</name>
<protein>
    <recommendedName>
        <fullName evidence="1">Putative phage metallopeptidase domain-containing protein</fullName>
    </recommendedName>
</protein>
<feature type="domain" description="Putative phage metallopeptidase" evidence="1">
    <location>
        <begin position="41"/>
        <end position="198"/>
    </location>
</feature>
<gene>
    <name evidence="2" type="ORF">LMG22037_06463</name>
</gene>
<sequence>MRTKKTATELKPFAQRPRPPVSLFDAGNWFRRFTPADGVAEWVHQTLLSEHSPLYNADHFHLKDADVEFLWAAQENTKQMRRVVGQCEEVTFRAGAWQKGRQEQQMHEWFGRVPTYLITLDAMYANECSDVEWCALIEHELMHIAQKTDEFGVPAFTKDGKPKLGLRAHDIEEFVGIIERYGVGASDGAIARLVRAANKGPSIANVSIAQACGTCLLKVA</sequence>